<proteinExistence type="predicted"/>
<evidence type="ECO:0000313" key="3">
    <source>
        <dbReference type="Proteomes" id="UP000058012"/>
    </source>
</evidence>
<dbReference type="PROSITE" id="PS51257">
    <property type="entry name" value="PROKAR_LIPOPROTEIN"/>
    <property type="match status" value="1"/>
</dbReference>
<feature type="compositionally biased region" description="Basic and acidic residues" evidence="1">
    <location>
        <begin position="102"/>
        <end position="119"/>
    </location>
</feature>
<accession>A0A117UVD6</accession>
<feature type="region of interest" description="Disordered" evidence="1">
    <location>
        <begin position="100"/>
        <end position="119"/>
    </location>
</feature>
<dbReference type="Proteomes" id="UP000058012">
    <property type="component" value="Unassembled WGS sequence"/>
</dbReference>
<dbReference type="EMBL" id="LLZS01000006">
    <property type="protein sequence ID" value="KUR71574.1"/>
    <property type="molecule type" value="Genomic_DNA"/>
</dbReference>
<dbReference type="OrthoDB" id="7390084at2"/>
<dbReference type="AlphaFoldDB" id="A0A117UVD6"/>
<comment type="caution">
    <text evidence="2">The sequence shown here is derived from an EMBL/GenBank/DDBJ whole genome shotgun (WGS) entry which is preliminary data.</text>
</comment>
<keyword evidence="3" id="KW-1185">Reference proteome</keyword>
<evidence type="ECO:0008006" key="4">
    <source>
        <dbReference type="Google" id="ProtNLM"/>
    </source>
</evidence>
<reference evidence="2 3" key="1">
    <citation type="submission" date="2015-10" db="EMBL/GenBank/DDBJ databases">
        <title>Draft genome sequence of Novosphingobium fuchskuhlense DSM 25065 isolated from a surface water sample of the southwest basin of Lake Grosse Fuchskuhle.</title>
        <authorList>
            <person name="Ruckert C."/>
            <person name="Winkler A."/>
            <person name="Glaeser J."/>
            <person name="Grossart H.-P."/>
            <person name="Kalinowski J."/>
            <person name="Glaeser S."/>
        </authorList>
    </citation>
    <scope>NUCLEOTIDE SEQUENCE [LARGE SCALE GENOMIC DNA]</scope>
    <source>
        <strain evidence="2 3">FNE08-7</strain>
    </source>
</reference>
<sequence>MIANRRITAAIGAAAMLLFLAGCMVLPGKFASDLVLRRDGTFTFHYKGEIVLAALAQGAKGTRDVPAGDLLSEPFEQQPCTDPQTDESHECSAAEIAQQRAKWSDEQKERRAAKAGEDAQNRKMMQSMMGGIDPDDPKAAEAFAQRLARQQGFASVVSKGGGKFEVDYTASGRLDHDFTFPTIERLPMVMPFVSVIRRADGSVRVDAPAFSTAAANPVMPGLGAMAGAMSGMKSTGKPGAKPGADGPPIAEGTFTVRTDGQILANNTDEGPQAEAAGGLTRLDWKVDVRTSAAPTALIKLAK</sequence>
<organism evidence="2 3">
    <name type="scientific">Novosphingobium fuchskuhlense</name>
    <dbReference type="NCBI Taxonomy" id="1117702"/>
    <lineage>
        <taxon>Bacteria</taxon>
        <taxon>Pseudomonadati</taxon>
        <taxon>Pseudomonadota</taxon>
        <taxon>Alphaproteobacteria</taxon>
        <taxon>Sphingomonadales</taxon>
        <taxon>Sphingomonadaceae</taxon>
        <taxon>Novosphingobium</taxon>
    </lineage>
</organism>
<dbReference type="RefSeq" id="WP_067908248.1">
    <property type="nucleotide sequence ID" value="NZ_KQ954244.1"/>
</dbReference>
<evidence type="ECO:0000313" key="2">
    <source>
        <dbReference type="EMBL" id="KUR71574.1"/>
    </source>
</evidence>
<gene>
    <name evidence="2" type="ORF">AQZ52_08085</name>
</gene>
<evidence type="ECO:0000256" key="1">
    <source>
        <dbReference type="SAM" id="MobiDB-lite"/>
    </source>
</evidence>
<name>A0A117UVD6_9SPHN</name>
<protein>
    <recommendedName>
        <fullName evidence="4">Lipoprotein</fullName>
    </recommendedName>
</protein>